<dbReference type="EMBL" id="JZKH01000039">
    <property type="protein sequence ID" value="KJS60670.1"/>
    <property type="molecule type" value="Genomic_DNA"/>
</dbReference>
<comment type="caution">
    <text evidence="1">The sequence shown here is derived from an EMBL/GenBank/DDBJ whole genome shotgun (WGS) entry which is preliminary data.</text>
</comment>
<proteinExistence type="predicted"/>
<gene>
    <name evidence="1" type="ORF">VM95_19855</name>
</gene>
<evidence type="ECO:0000313" key="1">
    <source>
        <dbReference type="EMBL" id="KJS60670.1"/>
    </source>
</evidence>
<organism evidence="1 2">
    <name type="scientific">Streptomyces rubellomurinus (strain ATCC 31215)</name>
    <dbReference type="NCBI Taxonomy" id="359131"/>
    <lineage>
        <taxon>Bacteria</taxon>
        <taxon>Bacillati</taxon>
        <taxon>Actinomycetota</taxon>
        <taxon>Actinomycetes</taxon>
        <taxon>Kitasatosporales</taxon>
        <taxon>Streptomycetaceae</taxon>
        <taxon>Streptomyces</taxon>
    </lineage>
</organism>
<dbReference type="PATRIC" id="fig|359131.3.peg.4633"/>
<evidence type="ECO:0000313" key="2">
    <source>
        <dbReference type="Proteomes" id="UP000033699"/>
    </source>
</evidence>
<name>A0A0F2TEE0_STRR3</name>
<reference evidence="1 2" key="1">
    <citation type="submission" date="2015-02" db="EMBL/GenBank/DDBJ databases">
        <authorList>
            <person name="Ju K.-S."/>
            <person name="Doroghazi J.R."/>
            <person name="Metcalf W."/>
        </authorList>
    </citation>
    <scope>NUCLEOTIDE SEQUENCE [LARGE SCALE GENOMIC DNA]</scope>
    <source>
        <strain evidence="1 2">ATCC 31215</strain>
    </source>
</reference>
<dbReference type="Proteomes" id="UP000033699">
    <property type="component" value="Unassembled WGS sequence"/>
</dbReference>
<dbReference type="RefSeq" id="WP_045698672.1">
    <property type="nucleotide sequence ID" value="NZ_JZKH01000039.1"/>
</dbReference>
<dbReference type="AlphaFoldDB" id="A0A0F2TEE0"/>
<accession>A0A0F2TEE0</accession>
<sequence>MASPTARGRTHASSQIRITGSPEVAAAALAALRTAPGLHVVRVSRPVDGDTPGEVRQYVRLRPASARQTTD</sequence>
<protein>
    <submittedName>
        <fullName evidence="1">Uncharacterized protein</fullName>
    </submittedName>
</protein>
<keyword evidence="2" id="KW-1185">Reference proteome</keyword>